<keyword evidence="1" id="KW-0812">Transmembrane</keyword>
<organism evidence="3">
    <name type="scientific">Herbiconiux sp. A18JL235</name>
    <dbReference type="NCBI Taxonomy" id="3152363"/>
    <lineage>
        <taxon>Bacteria</taxon>
        <taxon>Bacillati</taxon>
        <taxon>Actinomycetota</taxon>
        <taxon>Actinomycetes</taxon>
        <taxon>Micrococcales</taxon>
        <taxon>Microbacteriaceae</taxon>
        <taxon>Herbiconiux</taxon>
    </lineage>
</organism>
<sequence length="266" mass="27037">MAERNGGVGGHGGGVVEARRHPVLRRFAGVVVAALAVLAVLVVAFVISAKTTFAAELEPVQEVAADSAVDVRWSYDQVVLTPSAGGSTTGLMFIPGAKVDPLAYIYKLAPLAEAGVTVVIPRPLLNFAILDARPLEAFTSAAPGVDTWFVGGHSLGGVKACQYASGGGVAGLVLFGSYCAGDESSLDVPVLSLWGSNDGLSTPTDIEASRAQLPAGTEFVELEGATHAQFGDYGLQPGDGDTTTTDPEVRAAIAAALVPFVTEGGG</sequence>
<protein>
    <submittedName>
        <fullName evidence="3">Alpha/beta hydrolase</fullName>
    </submittedName>
</protein>
<reference evidence="3" key="1">
    <citation type="submission" date="2024-05" db="EMBL/GenBank/DDBJ databases">
        <title>Herbiconiux sp. A18JL235.</title>
        <authorList>
            <person name="Zhang G."/>
        </authorList>
    </citation>
    <scope>NUCLEOTIDE SEQUENCE</scope>
    <source>
        <strain evidence="3">A18JL235</strain>
    </source>
</reference>
<name>A0AB39BGG6_9MICO</name>
<dbReference type="InterPro" id="IPR029058">
    <property type="entry name" value="AB_hydrolase_fold"/>
</dbReference>
<dbReference type="EMBL" id="CP162511">
    <property type="protein sequence ID" value="XDI05486.1"/>
    <property type="molecule type" value="Genomic_DNA"/>
</dbReference>
<evidence type="ECO:0000313" key="3">
    <source>
        <dbReference type="EMBL" id="XDI05486.1"/>
    </source>
</evidence>
<feature type="transmembrane region" description="Helical" evidence="1">
    <location>
        <begin position="27"/>
        <end position="47"/>
    </location>
</feature>
<dbReference type="Gene3D" id="3.40.50.1820">
    <property type="entry name" value="alpha/beta hydrolase"/>
    <property type="match status" value="1"/>
</dbReference>
<dbReference type="Pfam" id="PF12695">
    <property type="entry name" value="Abhydrolase_5"/>
    <property type="match status" value="1"/>
</dbReference>
<dbReference type="SUPFAM" id="SSF53474">
    <property type="entry name" value="alpha/beta-Hydrolases"/>
    <property type="match status" value="1"/>
</dbReference>
<keyword evidence="3" id="KW-0378">Hydrolase</keyword>
<proteinExistence type="predicted"/>
<keyword evidence="1" id="KW-1133">Transmembrane helix</keyword>
<evidence type="ECO:0000259" key="2">
    <source>
        <dbReference type="Pfam" id="PF12695"/>
    </source>
</evidence>
<dbReference type="RefSeq" id="WP_368497875.1">
    <property type="nucleotide sequence ID" value="NZ_CP162511.1"/>
</dbReference>
<accession>A0AB39BGG6</accession>
<dbReference type="InterPro" id="IPR029059">
    <property type="entry name" value="AB_hydrolase_5"/>
</dbReference>
<keyword evidence="1" id="KW-0472">Membrane</keyword>
<gene>
    <name evidence="3" type="ORF">ABFY20_19540</name>
</gene>
<dbReference type="AlphaFoldDB" id="A0AB39BGG6"/>
<evidence type="ECO:0000256" key="1">
    <source>
        <dbReference type="SAM" id="Phobius"/>
    </source>
</evidence>
<feature type="domain" description="Alpha/beta hydrolase fold-5" evidence="2">
    <location>
        <begin position="91"/>
        <end position="248"/>
    </location>
</feature>
<dbReference type="GO" id="GO:0016787">
    <property type="term" value="F:hydrolase activity"/>
    <property type="evidence" value="ECO:0007669"/>
    <property type="project" value="UniProtKB-KW"/>
</dbReference>